<name>A0A2M9YMK7_9LEPT</name>
<protein>
    <recommendedName>
        <fullName evidence="2">histidine kinase</fullName>
        <ecNumber evidence="2">2.7.13.3</ecNumber>
    </recommendedName>
</protein>
<dbReference type="SMART" id="SM00388">
    <property type="entry name" value="HisKA"/>
    <property type="match status" value="1"/>
</dbReference>
<dbReference type="Pfam" id="PF02518">
    <property type="entry name" value="HATPase_c"/>
    <property type="match status" value="1"/>
</dbReference>
<dbReference type="Pfam" id="PF00072">
    <property type="entry name" value="Response_reg"/>
    <property type="match status" value="1"/>
</dbReference>
<comment type="catalytic activity">
    <reaction evidence="1">
        <text>ATP + protein L-histidine = ADP + protein N-phospho-L-histidine.</text>
        <dbReference type="EC" id="2.7.13.3"/>
    </reaction>
</comment>
<dbReference type="SUPFAM" id="SSF47384">
    <property type="entry name" value="Homodimeric domain of signal transducing histidine kinase"/>
    <property type="match status" value="1"/>
</dbReference>
<evidence type="ECO:0000256" key="4">
    <source>
        <dbReference type="ARBA" id="ARBA00022679"/>
    </source>
</evidence>
<keyword evidence="5" id="KW-0547">Nucleotide-binding</keyword>
<dbReference type="GO" id="GO:0005524">
    <property type="term" value="F:ATP binding"/>
    <property type="evidence" value="ECO:0007669"/>
    <property type="project" value="UniProtKB-KW"/>
</dbReference>
<evidence type="ECO:0000256" key="2">
    <source>
        <dbReference type="ARBA" id="ARBA00012438"/>
    </source>
</evidence>
<dbReference type="InterPro" id="IPR011006">
    <property type="entry name" value="CheY-like_superfamily"/>
</dbReference>
<dbReference type="Gene3D" id="3.40.50.2300">
    <property type="match status" value="1"/>
</dbReference>
<evidence type="ECO:0000256" key="1">
    <source>
        <dbReference type="ARBA" id="ARBA00000085"/>
    </source>
</evidence>
<dbReference type="SMART" id="SM00387">
    <property type="entry name" value="HATPase_c"/>
    <property type="match status" value="1"/>
</dbReference>
<evidence type="ECO:0000259" key="10">
    <source>
        <dbReference type="PROSITE" id="PS50109"/>
    </source>
</evidence>
<dbReference type="InterPro" id="IPR003661">
    <property type="entry name" value="HisK_dim/P_dom"/>
</dbReference>
<dbReference type="AlphaFoldDB" id="A0A2M9YMK7"/>
<evidence type="ECO:0000313" key="15">
    <source>
        <dbReference type="Proteomes" id="UP000232188"/>
    </source>
</evidence>
<comment type="caution">
    <text evidence="12">The sequence shown here is derived from an EMBL/GenBank/DDBJ whole genome shotgun (WGS) entry which is preliminary data.</text>
</comment>
<evidence type="ECO:0000313" key="13">
    <source>
        <dbReference type="EMBL" id="PJZ60321.1"/>
    </source>
</evidence>
<keyword evidence="8" id="KW-0902">Two-component regulatory system</keyword>
<dbReference type="SMART" id="SM00448">
    <property type="entry name" value="REC"/>
    <property type="match status" value="1"/>
</dbReference>
<evidence type="ECO:0000259" key="11">
    <source>
        <dbReference type="PROSITE" id="PS50110"/>
    </source>
</evidence>
<dbReference type="SUPFAM" id="SSF55874">
    <property type="entry name" value="ATPase domain of HSP90 chaperone/DNA topoisomerase II/histidine kinase"/>
    <property type="match status" value="1"/>
</dbReference>
<keyword evidence="7" id="KW-0067">ATP-binding</keyword>
<keyword evidence="3 9" id="KW-0597">Phosphoprotein</keyword>
<evidence type="ECO:0000256" key="7">
    <source>
        <dbReference type="ARBA" id="ARBA00022840"/>
    </source>
</evidence>
<dbReference type="SUPFAM" id="SSF52172">
    <property type="entry name" value="CheY-like"/>
    <property type="match status" value="1"/>
</dbReference>
<evidence type="ECO:0000256" key="5">
    <source>
        <dbReference type="ARBA" id="ARBA00022741"/>
    </source>
</evidence>
<dbReference type="InterPro" id="IPR036097">
    <property type="entry name" value="HisK_dim/P_sf"/>
</dbReference>
<accession>A0A2M9YMK7</accession>
<dbReference type="Gene3D" id="1.10.287.130">
    <property type="match status" value="1"/>
</dbReference>
<keyword evidence="4" id="KW-0808">Transferase</keyword>
<dbReference type="RefSeq" id="WP_100786297.1">
    <property type="nucleotide sequence ID" value="NZ_NPDU01000067.1"/>
</dbReference>
<dbReference type="CDD" id="cd00156">
    <property type="entry name" value="REC"/>
    <property type="match status" value="1"/>
</dbReference>
<keyword evidence="6 12" id="KW-0418">Kinase</keyword>
<dbReference type="InterPro" id="IPR003594">
    <property type="entry name" value="HATPase_dom"/>
</dbReference>
<dbReference type="EMBL" id="NPDU01000067">
    <property type="protein sequence ID" value="PJZ60321.1"/>
    <property type="molecule type" value="Genomic_DNA"/>
</dbReference>
<dbReference type="InterPro" id="IPR001789">
    <property type="entry name" value="Sig_transdc_resp-reg_receiver"/>
</dbReference>
<dbReference type="EC" id="2.7.13.3" evidence="2"/>
<dbReference type="InterPro" id="IPR036890">
    <property type="entry name" value="HATPase_C_sf"/>
</dbReference>
<gene>
    <name evidence="13" type="ORF">CH376_19050</name>
    <name evidence="12" type="ORF">CH380_13660</name>
</gene>
<feature type="domain" description="Response regulatory" evidence="11">
    <location>
        <begin position="10"/>
        <end position="130"/>
    </location>
</feature>
<evidence type="ECO:0000256" key="3">
    <source>
        <dbReference type="ARBA" id="ARBA00022553"/>
    </source>
</evidence>
<feature type="modified residue" description="4-aspartylphosphate" evidence="9">
    <location>
        <position position="65"/>
    </location>
</feature>
<feature type="domain" description="Histidine kinase" evidence="10">
    <location>
        <begin position="164"/>
        <end position="386"/>
    </location>
</feature>
<dbReference type="PANTHER" id="PTHR43065">
    <property type="entry name" value="SENSOR HISTIDINE KINASE"/>
    <property type="match status" value="1"/>
</dbReference>
<dbReference type="InterPro" id="IPR004358">
    <property type="entry name" value="Sig_transdc_His_kin-like_C"/>
</dbReference>
<proteinExistence type="predicted"/>
<dbReference type="InterPro" id="IPR005467">
    <property type="entry name" value="His_kinase_dom"/>
</dbReference>
<keyword evidence="14" id="KW-1185">Reference proteome</keyword>
<dbReference type="Proteomes" id="UP000232188">
    <property type="component" value="Unassembled WGS sequence"/>
</dbReference>
<evidence type="ECO:0000256" key="8">
    <source>
        <dbReference type="ARBA" id="ARBA00023012"/>
    </source>
</evidence>
<dbReference type="PROSITE" id="PS50109">
    <property type="entry name" value="HIS_KIN"/>
    <property type="match status" value="1"/>
</dbReference>
<reference evidence="14 15" key="1">
    <citation type="submission" date="2017-07" db="EMBL/GenBank/DDBJ databases">
        <title>Leptospira spp. isolated from tropical soils.</title>
        <authorList>
            <person name="Thibeaux R."/>
            <person name="Iraola G."/>
            <person name="Ferres I."/>
            <person name="Bierque E."/>
            <person name="Girault D."/>
            <person name="Soupe-Gilbert M.-E."/>
            <person name="Picardeau M."/>
            <person name="Goarant C."/>
        </authorList>
    </citation>
    <scope>NUCLEOTIDE SEQUENCE [LARGE SCALE GENOMIC DNA]</scope>
    <source>
        <strain evidence="12 15">FH2-B-C1</strain>
        <strain evidence="13 14">FH2-B-D1</strain>
    </source>
</reference>
<dbReference type="PRINTS" id="PR00344">
    <property type="entry name" value="BCTRLSENSOR"/>
</dbReference>
<evidence type="ECO:0000313" key="14">
    <source>
        <dbReference type="Proteomes" id="UP000232149"/>
    </source>
</evidence>
<dbReference type="Gene3D" id="3.30.565.10">
    <property type="entry name" value="Histidine kinase-like ATPase, C-terminal domain"/>
    <property type="match status" value="1"/>
</dbReference>
<dbReference type="GO" id="GO:0000155">
    <property type="term" value="F:phosphorelay sensor kinase activity"/>
    <property type="evidence" value="ECO:0007669"/>
    <property type="project" value="InterPro"/>
</dbReference>
<dbReference type="PANTHER" id="PTHR43065:SF46">
    <property type="entry name" value="C4-DICARBOXYLATE TRANSPORT SENSOR PROTEIN DCTB"/>
    <property type="match status" value="1"/>
</dbReference>
<evidence type="ECO:0000256" key="6">
    <source>
        <dbReference type="ARBA" id="ARBA00022777"/>
    </source>
</evidence>
<evidence type="ECO:0000313" key="12">
    <source>
        <dbReference type="EMBL" id="PJZ52787.1"/>
    </source>
</evidence>
<organism evidence="12 15">
    <name type="scientific">Leptospira adleri</name>
    <dbReference type="NCBI Taxonomy" id="2023186"/>
    <lineage>
        <taxon>Bacteria</taxon>
        <taxon>Pseudomonadati</taxon>
        <taxon>Spirochaetota</taxon>
        <taxon>Spirochaetia</taxon>
        <taxon>Leptospirales</taxon>
        <taxon>Leptospiraceae</taxon>
        <taxon>Leptospira</taxon>
    </lineage>
</organism>
<dbReference type="PROSITE" id="PS50110">
    <property type="entry name" value="RESPONSE_REGULATORY"/>
    <property type="match status" value="1"/>
</dbReference>
<evidence type="ECO:0000256" key="9">
    <source>
        <dbReference type="PROSITE-ProRule" id="PRU00169"/>
    </source>
</evidence>
<sequence>MSDRIPDEIPIFLVEDDEEDAILFKEYLNDIPFPKYVVTRYKDGTSALEALRSRSPVKNEIYVLDHFLGSQTGIALLSDIRSRVGSAPAILISGLSKEEIETAAKESGFAGFLEKKNLSASSLSKEFLRIQFESLNETSSTFKKNSEEEVRVLRMDTIAQFGGGIAHDFNNILNIIIANLDLLELQCKEQPDFLNRIRSAQNAVMRAADVNKKLLNFSRKQSLHQELADPNELIYDFLKNHPDFFPNNIRVTFDPSNFGDRCLIDCSEFTNSLAQLLQNSIEATETKDGEILLETIRVVSDFQNGIPGLEEGNYFLLKITDTGVGIQEENLEKIFEPFYTTKPKGKSSGLGLSMVYGFVKRNKGQIFLESNLGVGTEFYLYFPILELKSDSALNEQDLKVRAEEIYYFCKEGPFSDWIFYFLRSLGYAVHRMSDLKDADLPLAFLDKKSFLVSETWRERFSEWKEFAIKAKRTNSKIEIYYFSAIETSEVIENSFVNRWPISRKSLENHFAKL</sequence>
<dbReference type="Proteomes" id="UP000232149">
    <property type="component" value="Unassembled WGS sequence"/>
</dbReference>
<dbReference type="EMBL" id="NPDV01000011">
    <property type="protein sequence ID" value="PJZ52787.1"/>
    <property type="molecule type" value="Genomic_DNA"/>
</dbReference>